<protein>
    <submittedName>
        <fullName evidence="1">Uncharacterized protein</fullName>
    </submittedName>
</protein>
<sequence>MGTQSADEVTIAVLWWRVRQSPGTVLRAVRDTARRNRVNVDGDPVVRVTLGWPRGLAAEAAA</sequence>
<keyword evidence="2" id="KW-1185">Reference proteome</keyword>
<comment type="caution">
    <text evidence="1">The sequence shown here is derived from an EMBL/GenBank/DDBJ whole genome shotgun (WGS) entry which is preliminary data.</text>
</comment>
<name>A0A6V8JXQ7_9ACTN</name>
<accession>A0A6V8JXQ7</accession>
<dbReference type="RefSeq" id="WP_173054945.1">
    <property type="nucleotide sequence ID" value="NZ_BAABGO010000024.1"/>
</dbReference>
<organism evidence="1 2">
    <name type="scientific">Phytohabitans houttuyneae</name>
    <dbReference type="NCBI Taxonomy" id="1076126"/>
    <lineage>
        <taxon>Bacteria</taxon>
        <taxon>Bacillati</taxon>
        <taxon>Actinomycetota</taxon>
        <taxon>Actinomycetes</taxon>
        <taxon>Micromonosporales</taxon>
        <taxon>Micromonosporaceae</taxon>
    </lineage>
</organism>
<evidence type="ECO:0000313" key="1">
    <source>
        <dbReference type="EMBL" id="GFJ77512.1"/>
    </source>
</evidence>
<evidence type="ECO:0000313" key="2">
    <source>
        <dbReference type="Proteomes" id="UP000482800"/>
    </source>
</evidence>
<dbReference type="Proteomes" id="UP000482800">
    <property type="component" value="Unassembled WGS sequence"/>
</dbReference>
<reference evidence="1 2" key="2">
    <citation type="submission" date="2020-03" db="EMBL/GenBank/DDBJ databases">
        <authorList>
            <person name="Ichikawa N."/>
            <person name="Kimura A."/>
            <person name="Kitahashi Y."/>
            <person name="Uohara A."/>
        </authorList>
    </citation>
    <scope>NUCLEOTIDE SEQUENCE [LARGE SCALE GENOMIC DNA]</scope>
    <source>
        <strain evidence="1 2">NBRC 108639</strain>
    </source>
</reference>
<reference evidence="1 2" key="1">
    <citation type="submission" date="2020-03" db="EMBL/GenBank/DDBJ databases">
        <title>Whole genome shotgun sequence of Phytohabitans houttuyneae NBRC 108639.</title>
        <authorList>
            <person name="Komaki H."/>
            <person name="Tamura T."/>
        </authorList>
    </citation>
    <scope>NUCLEOTIDE SEQUENCE [LARGE SCALE GENOMIC DNA]</scope>
    <source>
        <strain evidence="1 2">NBRC 108639</strain>
    </source>
</reference>
<dbReference type="AlphaFoldDB" id="A0A6V8JXQ7"/>
<dbReference type="EMBL" id="BLPF01000001">
    <property type="protein sequence ID" value="GFJ77512.1"/>
    <property type="molecule type" value="Genomic_DNA"/>
</dbReference>
<gene>
    <name evidence="1" type="ORF">Phou_016920</name>
</gene>
<proteinExistence type="predicted"/>